<dbReference type="InterPro" id="IPR025751">
    <property type="entry name" value="RsbRD_N_dom"/>
</dbReference>
<evidence type="ECO:0000313" key="4">
    <source>
        <dbReference type="Proteomes" id="UP000466517"/>
    </source>
</evidence>
<dbReference type="RefSeq" id="WP_163735492.1">
    <property type="nucleotide sequence ID" value="NZ_AP022610.1"/>
</dbReference>
<feature type="domain" description="PucR C-terminal helix-turn-helix" evidence="1">
    <location>
        <begin position="333"/>
        <end position="380"/>
    </location>
</feature>
<dbReference type="Pfam" id="PF14361">
    <property type="entry name" value="RsbRD_N"/>
    <property type="match status" value="1"/>
</dbReference>
<organism evidence="3 4">
    <name type="scientific">Mycolicibacterium madagascariense</name>
    <dbReference type="NCBI Taxonomy" id="212765"/>
    <lineage>
        <taxon>Bacteria</taxon>
        <taxon>Bacillati</taxon>
        <taxon>Actinomycetota</taxon>
        <taxon>Actinomycetes</taxon>
        <taxon>Mycobacteriales</taxon>
        <taxon>Mycobacteriaceae</taxon>
        <taxon>Mycolicibacterium</taxon>
    </lineage>
</organism>
<sequence length="409" mass="44691">MSSTADVESLTRRASSGVMDLVDDVVTTLRADDVPGWQPDDGLGEAVRFVMRDVFTEFLGSVGRGSERMTAANIETIDRAIHLRLDQGATLPDVLHSHRVGGAGIWRHLARQVSDEVADGKALIALTPRIFGLLDQYSLHVEARYSELGGPTARRQADVKASLLDTVLSCTPLQDPKYWDGIAALHIPRRGHFVVLDVAHHTSPAAQTDLELFMSALRAVDSAWVRRGTRSQTVLLSLRHAAARIEDIASAVYERAASPVGLSSPFTSIEHAAAACAEAGVAVASTSARKPVVRYDTDILDIMLASSPRVTNTLVVTSLGQVLNLPPERSHPLVDTVRTWLRHNRSVNAAAAALYCHRNTVNYRLRRFEVLAGGRFTDESWTRRVALAVNSPQLVTALERERRHSSSRP</sequence>
<dbReference type="Pfam" id="PF13556">
    <property type="entry name" value="HTH_30"/>
    <property type="match status" value="1"/>
</dbReference>
<evidence type="ECO:0000259" key="2">
    <source>
        <dbReference type="Pfam" id="PF14361"/>
    </source>
</evidence>
<feature type="domain" description="RsbT co-antagonist protein RsbRD N-terminal" evidence="2">
    <location>
        <begin position="20"/>
        <end position="147"/>
    </location>
</feature>
<gene>
    <name evidence="3" type="ORF">MMAD_18210</name>
</gene>
<dbReference type="PANTHER" id="PTHR33744:SF1">
    <property type="entry name" value="DNA-BINDING TRANSCRIPTIONAL ACTIVATOR ADER"/>
    <property type="match status" value="1"/>
</dbReference>
<keyword evidence="4" id="KW-1185">Reference proteome</keyword>
<dbReference type="Proteomes" id="UP000466517">
    <property type="component" value="Chromosome"/>
</dbReference>
<name>A0A7I7XD34_9MYCO</name>
<dbReference type="EMBL" id="AP022610">
    <property type="protein sequence ID" value="BBZ27526.1"/>
    <property type="molecule type" value="Genomic_DNA"/>
</dbReference>
<evidence type="ECO:0000313" key="3">
    <source>
        <dbReference type="EMBL" id="BBZ27526.1"/>
    </source>
</evidence>
<accession>A0A7I7XD34</accession>
<reference evidence="3 4" key="1">
    <citation type="journal article" date="2019" name="Emerg. Microbes Infect.">
        <title>Comprehensive subspecies identification of 175 nontuberculous mycobacteria species based on 7547 genomic profiles.</title>
        <authorList>
            <person name="Matsumoto Y."/>
            <person name="Kinjo T."/>
            <person name="Motooka D."/>
            <person name="Nabeya D."/>
            <person name="Jung N."/>
            <person name="Uechi K."/>
            <person name="Horii T."/>
            <person name="Iida T."/>
            <person name="Fujita J."/>
            <person name="Nakamura S."/>
        </authorList>
    </citation>
    <scope>NUCLEOTIDE SEQUENCE [LARGE SCALE GENOMIC DNA]</scope>
    <source>
        <strain evidence="3 4">JCM 13574</strain>
    </source>
</reference>
<dbReference type="Gene3D" id="1.10.10.2840">
    <property type="entry name" value="PucR C-terminal helix-turn-helix domain"/>
    <property type="match status" value="1"/>
</dbReference>
<dbReference type="AlphaFoldDB" id="A0A7I7XD34"/>
<proteinExistence type="predicted"/>
<dbReference type="KEGG" id="mmag:MMAD_18210"/>
<dbReference type="InterPro" id="IPR042070">
    <property type="entry name" value="PucR_C-HTH_sf"/>
</dbReference>
<protein>
    <recommendedName>
        <fullName evidence="5">PucR family transcriptional regulator</fullName>
    </recommendedName>
</protein>
<evidence type="ECO:0008006" key="5">
    <source>
        <dbReference type="Google" id="ProtNLM"/>
    </source>
</evidence>
<evidence type="ECO:0000259" key="1">
    <source>
        <dbReference type="Pfam" id="PF13556"/>
    </source>
</evidence>
<dbReference type="InterPro" id="IPR025736">
    <property type="entry name" value="PucR_C-HTH_dom"/>
</dbReference>
<dbReference type="PANTHER" id="PTHR33744">
    <property type="entry name" value="CARBOHYDRATE DIACID REGULATOR"/>
    <property type="match status" value="1"/>
</dbReference>
<dbReference type="InterPro" id="IPR051448">
    <property type="entry name" value="CdaR-like_regulators"/>
</dbReference>